<keyword evidence="8" id="KW-0961">Cell wall biogenesis/degradation</keyword>
<evidence type="ECO:0000256" key="7">
    <source>
        <dbReference type="ARBA" id="ARBA00023180"/>
    </source>
</evidence>
<dbReference type="Gene3D" id="2.60.120.200">
    <property type="match status" value="2"/>
</dbReference>
<gene>
    <name evidence="12" type="ORF">E3P90_02323</name>
</gene>
<sequence length="762" mass="84959">MSANSHPKNPRFKEGWVEFKKRRVARKVAQLLNAQPIGGKKGDRYRDDIWTMKFLGGFKWEMLSEHIAIEQASHSAKLRNELSQSKREQEDYLKRVDRAKKQSAIDERRSAKNLPPKTSDKHYEFKQRQVVSRHPSEQASQESNANVNAKRKRAGYDPAVEQHKAKNKLASTSSEEPLTIVPPVARRSLMASPQASMSASVSEKYMSFPDEPYLFERVAEEDDDDNADDDLHRPDEYVKATDRVASGRLCTRRGILNVGMLVLLTAALLMLFAGYPILDYAREVQRTTNGGYNLGFINSTGQTAVIGGMHTRGLVDPDTPASARHRVGYDGQEYELVFSDEFNEDGRTFYPGEDPYWEAADLHYWGTNNLEWYSPRQVSTSGGALHLTLDEVESHDLNYEGGLLTSWNKMCFTGGYVSASVKLPGASDVWGLWPAFWTMGNLGRAGYGASLDGLWPYSYDSCDVGTLQNQTLGTYPPAAATQGDEYHDYKLSFLPGQRLSRCTCTGEDHPGPLLADGTFKGRAAPEIDILEAQVSEATETGQLSMSGQFAPFNSNYRYNNTGDNVHLTHPDTDIFNSYFGAVFQQSVSGVVESDQECYQLGADGGCFDEYGFEYTPGPAGDIKWSVGGEVRWTMEAAAVGPDATTDISQRTISEEPMYMLLNQGISENFGNIDWEELIFPSVMSVDWVRVYQPAGKRNVGCDPVEMPTASYIARHLDAYSNPNLTTWEQYGGEWPLNALEHQDEQRCETALNLAPDNLIGLV</sequence>
<feature type="compositionally biased region" description="Polar residues" evidence="9">
    <location>
        <begin position="137"/>
        <end position="147"/>
    </location>
</feature>
<reference evidence="12 13" key="1">
    <citation type="submission" date="2019-03" db="EMBL/GenBank/DDBJ databases">
        <title>Sequencing 23 genomes of Wallemia ichthyophaga.</title>
        <authorList>
            <person name="Gostincar C."/>
        </authorList>
    </citation>
    <scope>NUCLEOTIDE SEQUENCE [LARGE SCALE GENOMIC DNA]</scope>
    <source>
        <strain evidence="12 13">EXF-8621</strain>
    </source>
</reference>
<dbReference type="CDD" id="cd02180">
    <property type="entry name" value="GH16_fungal_KRE6_glucanase"/>
    <property type="match status" value="1"/>
</dbReference>
<evidence type="ECO:0000256" key="4">
    <source>
        <dbReference type="ARBA" id="ARBA00022968"/>
    </source>
</evidence>
<dbReference type="PANTHER" id="PTHR31361">
    <property type="entry name" value="BETA-GLUCAN SYNTHESIS-ASSOCIATED PROTEIN KRE6-RELATED"/>
    <property type="match status" value="1"/>
</dbReference>
<evidence type="ECO:0000256" key="3">
    <source>
        <dbReference type="ARBA" id="ARBA00022692"/>
    </source>
</evidence>
<dbReference type="GO" id="GO:0031505">
    <property type="term" value="P:fungal-type cell wall organization"/>
    <property type="evidence" value="ECO:0007669"/>
    <property type="project" value="TreeGrafter"/>
</dbReference>
<keyword evidence="3 10" id="KW-0812">Transmembrane</keyword>
<dbReference type="GO" id="GO:0005789">
    <property type="term" value="C:endoplasmic reticulum membrane"/>
    <property type="evidence" value="ECO:0007669"/>
    <property type="project" value="TreeGrafter"/>
</dbReference>
<evidence type="ECO:0000256" key="1">
    <source>
        <dbReference type="ARBA" id="ARBA00004606"/>
    </source>
</evidence>
<feature type="compositionally biased region" description="Basic and acidic residues" evidence="9">
    <location>
        <begin position="80"/>
        <end position="110"/>
    </location>
</feature>
<evidence type="ECO:0000256" key="8">
    <source>
        <dbReference type="ARBA" id="ARBA00023316"/>
    </source>
</evidence>
<dbReference type="InterPro" id="IPR000757">
    <property type="entry name" value="Beta-glucanase-like"/>
</dbReference>
<evidence type="ECO:0000313" key="12">
    <source>
        <dbReference type="EMBL" id="TIB11731.1"/>
    </source>
</evidence>
<feature type="transmembrane region" description="Helical" evidence="10">
    <location>
        <begin position="255"/>
        <end position="278"/>
    </location>
</feature>
<dbReference type="OrthoDB" id="412647at2759"/>
<dbReference type="InterPro" id="IPR005629">
    <property type="entry name" value="Skn1/Kre6/Sbg1"/>
</dbReference>
<feature type="domain" description="GH16" evidence="11">
    <location>
        <begin position="327"/>
        <end position="696"/>
    </location>
</feature>
<dbReference type="EMBL" id="SPOF01000022">
    <property type="protein sequence ID" value="TIB11731.1"/>
    <property type="molecule type" value="Genomic_DNA"/>
</dbReference>
<evidence type="ECO:0000256" key="5">
    <source>
        <dbReference type="ARBA" id="ARBA00022989"/>
    </source>
</evidence>
<comment type="similarity">
    <text evidence="2">Belongs to the SKN1/KRE6 family.</text>
</comment>
<keyword evidence="5 10" id="KW-1133">Transmembrane helix</keyword>
<dbReference type="Pfam" id="PF03935">
    <property type="entry name" value="SKN1_KRE6_Sbg1"/>
    <property type="match status" value="1"/>
</dbReference>
<protein>
    <recommendedName>
        <fullName evidence="11">GH16 domain-containing protein</fullName>
    </recommendedName>
</protein>
<evidence type="ECO:0000256" key="9">
    <source>
        <dbReference type="SAM" id="MobiDB-lite"/>
    </source>
</evidence>
<keyword evidence="7" id="KW-0325">Glycoprotein</keyword>
<evidence type="ECO:0000256" key="10">
    <source>
        <dbReference type="SAM" id="Phobius"/>
    </source>
</evidence>
<evidence type="ECO:0000313" key="13">
    <source>
        <dbReference type="Proteomes" id="UP000306954"/>
    </source>
</evidence>
<dbReference type="GO" id="GO:0015926">
    <property type="term" value="F:glucosidase activity"/>
    <property type="evidence" value="ECO:0007669"/>
    <property type="project" value="TreeGrafter"/>
</dbReference>
<evidence type="ECO:0000256" key="6">
    <source>
        <dbReference type="ARBA" id="ARBA00023136"/>
    </source>
</evidence>
<dbReference type="PROSITE" id="PS51762">
    <property type="entry name" value="GH16_2"/>
    <property type="match status" value="1"/>
</dbReference>
<keyword evidence="4" id="KW-0735">Signal-anchor</keyword>
<accession>A0A4T0LBV3</accession>
<dbReference type="GO" id="GO:0005886">
    <property type="term" value="C:plasma membrane"/>
    <property type="evidence" value="ECO:0007669"/>
    <property type="project" value="TreeGrafter"/>
</dbReference>
<keyword evidence="6 10" id="KW-0472">Membrane</keyword>
<name>A0A4T0LBV3_WALIC</name>
<comment type="subcellular location">
    <subcellularLocation>
        <location evidence="1">Membrane</location>
        <topology evidence="1">Single-pass type II membrane protein</topology>
    </subcellularLocation>
</comment>
<dbReference type="InterPro" id="IPR013320">
    <property type="entry name" value="ConA-like_dom_sf"/>
</dbReference>
<comment type="caution">
    <text evidence="12">The sequence shown here is derived from an EMBL/GenBank/DDBJ whole genome shotgun (WGS) entry which is preliminary data.</text>
</comment>
<proteinExistence type="inferred from homology"/>
<evidence type="ECO:0000256" key="2">
    <source>
        <dbReference type="ARBA" id="ARBA00010962"/>
    </source>
</evidence>
<feature type="compositionally biased region" description="Basic and acidic residues" evidence="9">
    <location>
        <begin position="118"/>
        <end position="127"/>
    </location>
</feature>
<dbReference type="GO" id="GO:0006078">
    <property type="term" value="P:(1-&gt;6)-beta-D-glucan biosynthetic process"/>
    <property type="evidence" value="ECO:0007669"/>
    <property type="project" value="TreeGrafter"/>
</dbReference>
<dbReference type="PANTHER" id="PTHR31361:SF1">
    <property type="entry name" value="BETA-GLUCAN SYNTHESIS-ASSOCIATED PROTEIN KRE6-RELATED"/>
    <property type="match status" value="1"/>
</dbReference>
<evidence type="ECO:0000259" key="11">
    <source>
        <dbReference type="PROSITE" id="PS51762"/>
    </source>
</evidence>
<organism evidence="12 13">
    <name type="scientific">Wallemia ichthyophaga</name>
    <dbReference type="NCBI Taxonomy" id="245174"/>
    <lineage>
        <taxon>Eukaryota</taxon>
        <taxon>Fungi</taxon>
        <taxon>Dikarya</taxon>
        <taxon>Basidiomycota</taxon>
        <taxon>Wallemiomycotina</taxon>
        <taxon>Wallemiomycetes</taxon>
        <taxon>Wallemiales</taxon>
        <taxon>Wallemiaceae</taxon>
        <taxon>Wallemia</taxon>
    </lineage>
</organism>
<dbReference type="AlphaFoldDB" id="A0A4T0LBV3"/>
<dbReference type="Proteomes" id="UP000306954">
    <property type="component" value="Unassembled WGS sequence"/>
</dbReference>
<dbReference type="SUPFAM" id="SSF49899">
    <property type="entry name" value="Concanavalin A-like lectins/glucanases"/>
    <property type="match status" value="1"/>
</dbReference>
<feature type="region of interest" description="Disordered" evidence="9">
    <location>
        <begin position="80"/>
        <end position="175"/>
    </location>
</feature>
<dbReference type="FunFam" id="2.60.120.200:FF:000135">
    <property type="entry name" value="Related to KRE6-glucan synthase subunit"/>
    <property type="match status" value="1"/>
</dbReference>